<dbReference type="RefSeq" id="WP_013554114.1">
    <property type="nucleotide sequence ID" value="NC_014935.1"/>
</dbReference>
<reference evidence="2" key="2">
    <citation type="submission" date="2011-01" db="EMBL/GenBank/DDBJ databases">
        <title>The complete genome of Nitratifractor salsuginis DSM 16511.</title>
        <authorList>
            <consortium name="US DOE Joint Genome Institute (JGI-PGF)"/>
            <person name="Lucas S."/>
            <person name="Copeland A."/>
            <person name="Lapidus A."/>
            <person name="Bruce D."/>
            <person name="Goodwin L."/>
            <person name="Pitluck S."/>
            <person name="Kyrpides N."/>
            <person name="Mavromatis K."/>
            <person name="Ivanova N."/>
            <person name="Mikhailova N."/>
            <person name="Zeytun A."/>
            <person name="Detter J.C."/>
            <person name="Tapia R."/>
            <person name="Han C."/>
            <person name="Land M."/>
            <person name="Hauser L."/>
            <person name="Markowitz V."/>
            <person name="Cheng J.-F."/>
            <person name="Hugenholtz P."/>
            <person name="Woyke T."/>
            <person name="Wu D."/>
            <person name="Tindall B."/>
            <person name="Schuetze A."/>
            <person name="Brambilla E."/>
            <person name="Klenk H.-P."/>
            <person name="Eisen J.A."/>
        </authorList>
    </citation>
    <scope>NUCLEOTIDE SEQUENCE [LARGE SCALE GENOMIC DNA]</scope>
    <source>
        <strain evidence="2">DSM 16511 / JCM 12458 / E9I37-1</strain>
    </source>
</reference>
<protein>
    <submittedName>
        <fullName evidence="1">Uncharacterized protein</fullName>
    </submittedName>
</protein>
<evidence type="ECO:0000313" key="1">
    <source>
        <dbReference type="EMBL" id="ADV46423.1"/>
    </source>
</evidence>
<evidence type="ECO:0000313" key="2">
    <source>
        <dbReference type="Proteomes" id="UP000008633"/>
    </source>
</evidence>
<proteinExistence type="predicted"/>
<reference evidence="1 2" key="1">
    <citation type="journal article" date="2011" name="Stand. Genomic Sci.">
        <title>Complete genome sequence of Nitratifractor salsuginis type strain (E9I37-1).</title>
        <authorList>
            <person name="Anderson I."/>
            <person name="Sikorski J."/>
            <person name="Zeytun A."/>
            <person name="Nolan M."/>
            <person name="Lapidus A."/>
            <person name="Lucas S."/>
            <person name="Hammon N."/>
            <person name="Deshpande S."/>
            <person name="Cheng J.F."/>
            <person name="Tapia R."/>
            <person name="Han C."/>
            <person name="Goodwin L."/>
            <person name="Pitluck S."/>
            <person name="Liolios K."/>
            <person name="Pagani I."/>
            <person name="Ivanova N."/>
            <person name="Huntemann M."/>
            <person name="Mavromatis K."/>
            <person name="Ovchinikova G."/>
            <person name="Pati A."/>
            <person name="Chen A."/>
            <person name="Palaniappan K."/>
            <person name="Land M."/>
            <person name="Hauser L."/>
            <person name="Brambilla E.M."/>
            <person name="Ngatchou-Djao O.D."/>
            <person name="Rohde M."/>
            <person name="Tindall B.J."/>
            <person name="Goker M."/>
            <person name="Detter J.C."/>
            <person name="Woyke T."/>
            <person name="Bristow J."/>
            <person name="Eisen J.A."/>
            <person name="Markowitz V."/>
            <person name="Hugenholtz P."/>
            <person name="Klenk H.P."/>
            <person name="Kyrpides N.C."/>
        </authorList>
    </citation>
    <scope>NUCLEOTIDE SEQUENCE [LARGE SCALE GENOMIC DNA]</scope>
    <source>
        <strain evidence="2">DSM 16511 / JCM 12458 / E9I37-1</strain>
    </source>
</reference>
<dbReference type="STRING" id="749222.Nitsa_1170"/>
<gene>
    <name evidence="1" type="ordered locus">Nitsa_1170</name>
</gene>
<name>E6WY49_NITSE</name>
<accession>E6WY49</accession>
<sequence>MADNVVQTLIEQIGKHWGWEVGDKVRQEINAVVSAQDVDIDQLQAAIQTIQQLLDADPDTEEFDVGQNIVTQLSDHLARITSLESDMATLKGDATTVGSVAYAVKQERDRATATEAGLQSDIETLNGDETVEGSVAKKVKDAVDSEAAARQSADANLQSQIDDLTGGAEGSIASVQSEVDAIETGAGLNDNGSYTAKSDANYIADATSLKDADDKLDAAIKSTSDATATAQAKADANEAAINTLNGDETVEGSVAKAAKAAHDSAVADAQAYADATFVSKQQIANISAATLASIFRQALDCGFDGKPKDDVLNGTGDCATASGDDGGDGAVI</sequence>
<organism evidence="1 2">
    <name type="scientific">Nitratifractor salsuginis (strain DSM 16511 / JCM 12458 / E9I37-1)</name>
    <dbReference type="NCBI Taxonomy" id="749222"/>
    <lineage>
        <taxon>Bacteria</taxon>
        <taxon>Pseudomonadati</taxon>
        <taxon>Campylobacterota</taxon>
        <taxon>Epsilonproteobacteria</taxon>
        <taxon>Campylobacterales</taxon>
        <taxon>Sulfurovaceae</taxon>
        <taxon>Nitratifractor</taxon>
    </lineage>
</organism>
<dbReference type="HOGENOM" id="CLU_836335_0_0_7"/>
<dbReference type="AlphaFoldDB" id="E6WY49"/>
<dbReference type="KEGG" id="nsa:Nitsa_1170"/>
<dbReference type="EMBL" id="CP002452">
    <property type="protein sequence ID" value="ADV46423.1"/>
    <property type="molecule type" value="Genomic_DNA"/>
</dbReference>
<dbReference type="Proteomes" id="UP000008633">
    <property type="component" value="Chromosome"/>
</dbReference>
<keyword evidence="2" id="KW-1185">Reference proteome</keyword>